<keyword evidence="3 10" id="KW-0378">Hydrolase</keyword>
<dbReference type="InterPro" id="IPR027417">
    <property type="entry name" value="P-loop_NTPase"/>
</dbReference>
<feature type="domain" description="UvrD-like helicase ATP-binding" evidence="11">
    <location>
        <begin position="21"/>
        <end position="305"/>
    </location>
</feature>
<keyword evidence="5 10" id="KW-0067">ATP-binding</keyword>
<comment type="similarity">
    <text evidence="1">Belongs to the helicase family. UvrD subfamily.</text>
</comment>
<keyword evidence="2 10" id="KW-0547">Nucleotide-binding</keyword>
<dbReference type="SUPFAM" id="SSF52540">
    <property type="entry name" value="P-loop containing nucleoside triphosphate hydrolases"/>
    <property type="match status" value="1"/>
</dbReference>
<dbReference type="GO" id="GO:0005829">
    <property type="term" value="C:cytosol"/>
    <property type="evidence" value="ECO:0007669"/>
    <property type="project" value="TreeGrafter"/>
</dbReference>
<evidence type="ECO:0000313" key="14">
    <source>
        <dbReference type="Proteomes" id="UP000177376"/>
    </source>
</evidence>
<dbReference type="InterPro" id="IPR013986">
    <property type="entry name" value="DExx_box_DNA_helicase_dom_sf"/>
</dbReference>
<evidence type="ECO:0000313" key="13">
    <source>
        <dbReference type="EMBL" id="OGY53090.1"/>
    </source>
</evidence>
<comment type="catalytic activity">
    <reaction evidence="9">
        <text>ATP + H2O = ADP + phosphate + H(+)</text>
        <dbReference type="Rhea" id="RHEA:13065"/>
        <dbReference type="ChEBI" id="CHEBI:15377"/>
        <dbReference type="ChEBI" id="CHEBI:15378"/>
        <dbReference type="ChEBI" id="CHEBI:30616"/>
        <dbReference type="ChEBI" id="CHEBI:43474"/>
        <dbReference type="ChEBI" id="CHEBI:456216"/>
        <dbReference type="EC" id="5.6.2.4"/>
    </reaction>
</comment>
<evidence type="ECO:0000256" key="1">
    <source>
        <dbReference type="ARBA" id="ARBA00009922"/>
    </source>
</evidence>
<dbReference type="GO" id="GO:0003677">
    <property type="term" value="F:DNA binding"/>
    <property type="evidence" value="ECO:0007669"/>
    <property type="project" value="InterPro"/>
</dbReference>
<dbReference type="Gene3D" id="1.10.486.10">
    <property type="entry name" value="PCRA, domain 4"/>
    <property type="match status" value="1"/>
</dbReference>
<evidence type="ECO:0000256" key="7">
    <source>
        <dbReference type="ARBA" id="ARBA00034617"/>
    </source>
</evidence>
<dbReference type="PROSITE" id="PS51217">
    <property type="entry name" value="UVRD_HELICASE_CTER"/>
    <property type="match status" value="1"/>
</dbReference>
<dbReference type="GO" id="GO:0016887">
    <property type="term" value="F:ATP hydrolysis activity"/>
    <property type="evidence" value="ECO:0007669"/>
    <property type="project" value="RHEA"/>
</dbReference>
<dbReference type="Pfam" id="PF13361">
    <property type="entry name" value="UvrD_C"/>
    <property type="match status" value="2"/>
</dbReference>
<keyword evidence="6" id="KW-0413">Isomerase</keyword>
<evidence type="ECO:0000256" key="4">
    <source>
        <dbReference type="ARBA" id="ARBA00022806"/>
    </source>
</evidence>
<comment type="caution">
    <text evidence="13">The sequence shown here is derived from an EMBL/GenBank/DDBJ whole genome shotgun (WGS) entry which is preliminary data.</text>
</comment>
<evidence type="ECO:0000259" key="11">
    <source>
        <dbReference type="PROSITE" id="PS51198"/>
    </source>
</evidence>
<evidence type="ECO:0000256" key="6">
    <source>
        <dbReference type="ARBA" id="ARBA00023235"/>
    </source>
</evidence>
<reference evidence="13 14" key="1">
    <citation type="journal article" date="2016" name="Nat. Commun.">
        <title>Thousands of microbial genomes shed light on interconnected biogeochemical processes in an aquifer system.</title>
        <authorList>
            <person name="Anantharaman K."/>
            <person name="Brown C.T."/>
            <person name="Hug L.A."/>
            <person name="Sharon I."/>
            <person name="Castelle C.J."/>
            <person name="Probst A.J."/>
            <person name="Thomas B.C."/>
            <person name="Singh A."/>
            <person name="Wilkins M.J."/>
            <person name="Karaoz U."/>
            <person name="Brodie E.L."/>
            <person name="Williams K.H."/>
            <person name="Hubbard S.S."/>
            <person name="Banfield J.F."/>
        </authorList>
    </citation>
    <scope>NUCLEOTIDE SEQUENCE [LARGE SCALE GENOMIC DNA]</scope>
</reference>
<dbReference type="PROSITE" id="PS51198">
    <property type="entry name" value="UVRD_HELICASE_ATP_BIND"/>
    <property type="match status" value="1"/>
</dbReference>
<comment type="catalytic activity">
    <reaction evidence="7">
        <text>Couples ATP hydrolysis with the unwinding of duplex DNA by translocating in the 3'-5' direction.</text>
        <dbReference type="EC" id="5.6.2.4"/>
    </reaction>
</comment>
<keyword evidence="4 10" id="KW-0347">Helicase</keyword>
<evidence type="ECO:0000256" key="2">
    <source>
        <dbReference type="ARBA" id="ARBA00022741"/>
    </source>
</evidence>
<dbReference type="Pfam" id="PF00580">
    <property type="entry name" value="UvrD-helicase"/>
    <property type="match status" value="1"/>
</dbReference>
<dbReference type="Gene3D" id="3.40.50.300">
    <property type="entry name" value="P-loop containing nucleotide triphosphate hydrolases"/>
    <property type="match status" value="2"/>
</dbReference>
<dbReference type="GO" id="GO:0043138">
    <property type="term" value="F:3'-5' DNA helicase activity"/>
    <property type="evidence" value="ECO:0007669"/>
    <property type="project" value="UniProtKB-EC"/>
</dbReference>
<dbReference type="Gene3D" id="1.10.10.160">
    <property type="match status" value="1"/>
</dbReference>
<gene>
    <name evidence="13" type="ORF">A3A02_00020</name>
</gene>
<evidence type="ECO:0000256" key="9">
    <source>
        <dbReference type="ARBA" id="ARBA00048988"/>
    </source>
</evidence>
<dbReference type="CDD" id="cd17932">
    <property type="entry name" value="DEXQc_UvrD"/>
    <property type="match status" value="1"/>
</dbReference>
<accession>A0A1G1YN64</accession>
<dbReference type="PANTHER" id="PTHR11070:SF3">
    <property type="entry name" value="DNA 3'-5' HELICASE"/>
    <property type="match status" value="1"/>
</dbReference>
<name>A0A1G1YN64_9BACT</name>
<dbReference type="PANTHER" id="PTHR11070">
    <property type="entry name" value="UVRD / RECB / PCRA DNA HELICASE FAMILY MEMBER"/>
    <property type="match status" value="1"/>
</dbReference>
<dbReference type="Proteomes" id="UP000177376">
    <property type="component" value="Unassembled WGS sequence"/>
</dbReference>
<dbReference type="InterPro" id="IPR014017">
    <property type="entry name" value="DNA_helicase_UvrD-like_C"/>
</dbReference>
<organism evidence="13 14">
    <name type="scientific">Candidatus Buchananbacteria bacterium RIFCSPLOWO2_01_FULL_39_33</name>
    <dbReference type="NCBI Taxonomy" id="1797543"/>
    <lineage>
        <taxon>Bacteria</taxon>
        <taxon>Candidatus Buchananiibacteriota</taxon>
    </lineage>
</organism>
<proteinExistence type="inferred from homology"/>
<dbReference type="InterPro" id="IPR000212">
    <property type="entry name" value="DNA_helicase_UvrD/REP"/>
</dbReference>
<dbReference type="EC" id="5.6.2.4" evidence="8"/>
<evidence type="ECO:0000256" key="8">
    <source>
        <dbReference type="ARBA" id="ARBA00034808"/>
    </source>
</evidence>
<sequence length="690" mass="79342">MDEYILKNQEPNYGFKINYRAELNEEQYQVVTQGDGPCLVLAGAGSGKTRTLVYRVAYLLEKGANPNSILLVTFTNKAAREMTGRLELLLKDQVKGLWSGTFHHIGNRLLRTYGQAIGLNPNFNILDNEDSKSLIKACRQSVSLPNDKYFPKADLIHKIISLSVNSKNNISDLINRRFSQIDENYIPLIEKIGNLYQARKKQANALDFDDLLSEWNRLLLESESVREKLAKQFKYILVDEYQDTNYIQGEIINHLAGDDQNVLVVGDDSQSIYSFRGAVVENILDFPKNFSQTKTFKLEINYRSTPEILGLANESIRHNRHKFDKKLRTHKKSGERPALVALDSVDSQADFICQRILDLQKEQRINLNEIAVLFRAHFQSLELELAMNKRNIPYVMRGGLRFFEQAHIKDVVAYLRILANHLDEVSWVRILQLQTGIGPATVDLIWQNIRQVGSLKQILEKSFNLPLKAAGGWTEARNILLKLYSLEPSGLSALIETILTFGYQKMVRNNFENSEDRLADLEQLAIFADRYDSLDKFLVDTALGENFKGSKLVENKESILEAVILSTIHQAKGLEWKAVFIISLLDGQFPNAKAFDNYQDLEEERRMFYVASTRAQDQLYLTYPIFSSYTGQINQVSQFVKELPKNVYEKWKVKDELISEDDVVYVDEDSPFNLDDVSANFWKRFKKRRN</sequence>
<feature type="binding site" evidence="10">
    <location>
        <begin position="42"/>
        <end position="49"/>
    </location>
    <ligand>
        <name>ATP</name>
        <dbReference type="ChEBI" id="CHEBI:30616"/>
    </ligand>
</feature>
<dbReference type="AlphaFoldDB" id="A0A1G1YN64"/>
<evidence type="ECO:0000256" key="3">
    <source>
        <dbReference type="ARBA" id="ARBA00022801"/>
    </source>
</evidence>
<protein>
    <recommendedName>
        <fullName evidence="8">DNA 3'-5' helicase</fullName>
        <ecNumber evidence="8">5.6.2.4</ecNumber>
    </recommendedName>
</protein>
<feature type="domain" description="UvrD-like helicase C-terminal" evidence="12">
    <location>
        <begin position="306"/>
        <end position="573"/>
    </location>
</feature>
<evidence type="ECO:0000256" key="5">
    <source>
        <dbReference type="ARBA" id="ARBA00022840"/>
    </source>
</evidence>
<evidence type="ECO:0000256" key="10">
    <source>
        <dbReference type="PROSITE-ProRule" id="PRU00560"/>
    </source>
</evidence>
<dbReference type="EMBL" id="MHIM01000004">
    <property type="protein sequence ID" value="OGY53090.1"/>
    <property type="molecule type" value="Genomic_DNA"/>
</dbReference>
<dbReference type="GO" id="GO:0005524">
    <property type="term" value="F:ATP binding"/>
    <property type="evidence" value="ECO:0007669"/>
    <property type="project" value="UniProtKB-UniRule"/>
</dbReference>
<dbReference type="GO" id="GO:0000725">
    <property type="term" value="P:recombinational repair"/>
    <property type="evidence" value="ECO:0007669"/>
    <property type="project" value="TreeGrafter"/>
</dbReference>
<dbReference type="InterPro" id="IPR014016">
    <property type="entry name" value="UvrD-like_ATP-bd"/>
</dbReference>
<evidence type="ECO:0000259" key="12">
    <source>
        <dbReference type="PROSITE" id="PS51217"/>
    </source>
</evidence>